<proteinExistence type="predicted"/>
<accession>A0A5R8M9W5</accession>
<comment type="caution">
    <text evidence="2">The sequence shown here is derived from an EMBL/GenBank/DDBJ whole genome shotgun (WGS) entry which is preliminary data.</text>
</comment>
<dbReference type="AlphaFoldDB" id="A0A5R8M9W5"/>
<dbReference type="SUPFAM" id="SSF54427">
    <property type="entry name" value="NTF2-like"/>
    <property type="match status" value="1"/>
</dbReference>
<evidence type="ECO:0000313" key="3">
    <source>
        <dbReference type="Proteomes" id="UP000308382"/>
    </source>
</evidence>
<sequence length="127" mass="14312">MDIYCKPDCGNSPKRELVKQLTQYFAAYDLEKAMQFMATDVVWTLVGDIPIQGKEAFKSALEEMGTNKTKELTIHGIVTHGKEAAVHGEMLIEDDNRFGFSDFYEFTSAKASTVKSIRSYVVPIHQI</sequence>
<dbReference type="RefSeq" id="WP_138256446.1">
    <property type="nucleotide sequence ID" value="NZ_VBUK01000001.1"/>
</dbReference>
<dbReference type="EMBL" id="VBUK01000001">
    <property type="protein sequence ID" value="TLF46290.1"/>
    <property type="molecule type" value="Genomic_DNA"/>
</dbReference>
<dbReference type="InterPro" id="IPR032710">
    <property type="entry name" value="NTF2-like_dom_sf"/>
</dbReference>
<protein>
    <submittedName>
        <fullName evidence="2">Nuclear transport factor 2 family protein</fullName>
    </submittedName>
</protein>
<dbReference type="InterPro" id="IPR037401">
    <property type="entry name" value="SnoaL-like"/>
</dbReference>
<dbReference type="Gene3D" id="3.10.450.50">
    <property type="match status" value="1"/>
</dbReference>
<name>A0A5R8M9W5_9FLAO</name>
<gene>
    <name evidence="2" type="ORF">FEK29_00490</name>
</gene>
<dbReference type="OrthoDB" id="6692273at2"/>
<dbReference type="Proteomes" id="UP000308382">
    <property type="component" value="Unassembled WGS sequence"/>
</dbReference>
<feature type="domain" description="SnoaL-like" evidence="1">
    <location>
        <begin position="18"/>
        <end position="96"/>
    </location>
</feature>
<dbReference type="Pfam" id="PF12680">
    <property type="entry name" value="SnoaL_2"/>
    <property type="match status" value="1"/>
</dbReference>
<evidence type="ECO:0000313" key="2">
    <source>
        <dbReference type="EMBL" id="TLF46290.1"/>
    </source>
</evidence>
<organism evidence="2 3">
    <name type="scientific">Maribacter aurantiacus</name>
    <dbReference type="NCBI Taxonomy" id="1882343"/>
    <lineage>
        <taxon>Bacteria</taxon>
        <taxon>Pseudomonadati</taxon>
        <taxon>Bacteroidota</taxon>
        <taxon>Flavobacteriia</taxon>
        <taxon>Flavobacteriales</taxon>
        <taxon>Flavobacteriaceae</taxon>
        <taxon>Maribacter</taxon>
    </lineage>
</organism>
<reference evidence="2 3" key="1">
    <citation type="journal article" date="2017" name="Int. J. Syst. Evol. Microbiol.">
        <title>Maripseudobacter aurantiacus gen. nov., sp. nov., a novel member of the family Flavobacteriaceae isolated from a sedimentation basin.</title>
        <authorList>
            <person name="Chen C."/>
            <person name="Su Y."/>
            <person name="Tao T."/>
            <person name="Fu G."/>
            <person name="Zhang C."/>
            <person name="Sun C."/>
            <person name="Zhang X."/>
            <person name="Wu M."/>
        </authorList>
    </citation>
    <scope>NUCLEOTIDE SEQUENCE [LARGE SCALE GENOMIC DNA]</scope>
    <source>
        <strain evidence="3">CDA4</strain>
    </source>
</reference>
<keyword evidence="3" id="KW-1185">Reference proteome</keyword>
<evidence type="ECO:0000259" key="1">
    <source>
        <dbReference type="Pfam" id="PF12680"/>
    </source>
</evidence>